<dbReference type="InterPro" id="IPR011009">
    <property type="entry name" value="Kinase-like_dom_sf"/>
</dbReference>
<feature type="region of interest" description="Disordered" evidence="1">
    <location>
        <begin position="467"/>
        <end position="486"/>
    </location>
</feature>
<dbReference type="InterPro" id="IPR008266">
    <property type="entry name" value="Tyr_kinase_AS"/>
</dbReference>
<dbReference type="SUPFAM" id="SSF56112">
    <property type="entry name" value="Protein kinase-like (PK-like)"/>
    <property type="match status" value="1"/>
</dbReference>
<dbReference type="InterPro" id="IPR000719">
    <property type="entry name" value="Prot_kinase_dom"/>
</dbReference>
<organism evidence="3 4">
    <name type="scientific">Moniliophthora roreri</name>
    <name type="common">Frosty pod rot fungus</name>
    <name type="synonym">Monilia roreri</name>
    <dbReference type="NCBI Taxonomy" id="221103"/>
    <lineage>
        <taxon>Eukaryota</taxon>
        <taxon>Fungi</taxon>
        <taxon>Dikarya</taxon>
        <taxon>Basidiomycota</taxon>
        <taxon>Agaricomycotina</taxon>
        <taxon>Agaricomycetes</taxon>
        <taxon>Agaricomycetidae</taxon>
        <taxon>Agaricales</taxon>
        <taxon>Marasmiineae</taxon>
        <taxon>Marasmiaceae</taxon>
        <taxon>Moniliophthora</taxon>
    </lineage>
</organism>
<evidence type="ECO:0000259" key="2">
    <source>
        <dbReference type="PROSITE" id="PS50011"/>
    </source>
</evidence>
<proteinExistence type="predicted"/>
<dbReference type="PROSITE" id="PS50011">
    <property type="entry name" value="PROTEIN_KINASE_DOM"/>
    <property type="match status" value="1"/>
</dbReference>
<sequence>MSSSPEIPTPPPQQTTHTSTHTEKESPRVARISHQKAREQVIQDLGPSIPEVSFQWFKAAVLPDVEDTKLAEVYDALKKDQELSDEGWTGLEFEKLKRKGEGAKSGVGQADKGQGTPALDAVQEEQAQAKSTAQTPTDDCTFYKPLTGKFNKVLERTKEVTGKSPLITFCSTPTKVSKSEGDNEGYKADINALLLTTMVVGDEAGKANHECDIVVIGELKKLVNDKVRNDNVSMLVDKVNHLMGSDPTRRFAYGLTIEHTDTRFWFFSRSHIFVTEKLDLQKNIKDVIYFVMALGSATCNAELGFDPTVRRVQESLGRNGKPETRYRFKVNGYEYETVEPISVYKAKFLLGRANRVFRVRRVENGVLVGPTLVLKDLWPPEGAKTEVEVQQDIKDNINKVHIVEGLDPADFEKYFVTIEHCEIVKVPSMTESCNSDDNSTNFLRGNVLPSAKKHFCLKFSTSDYKRPPSHVSGSQMSTPKSSVLSGHRAQTREMLRLAREHYGNKAHHRILMEDAGKPLEDIRELRTILLCIGQASTGLSIMFSAGMVHRDISTGNLLVSEVDGELRCKITDLEYAKKVGESSRSPQDVKTGTPLFMALEIDTGYYHFKPQFPSNENQIDVTVEDAIESVFADLDLKRRPLENIVAVDHVQFNFLHDVESLLWILMYFLLFMHPEDDQITKDDADRRLYKFEGLFVNSGMTTARHMFLHGNAKVEMEIVETVPEPFKILLACVMFLAKLLRGEYVRVEALPDSACDPNSAQLYTRLRAFVDRVLMSEKAGRLGRMVELTARNSVVLQADQETVRAQSSIGEKRRGEAVTDGLSTKERRPKRSRQG</sequence>
<dbReference type="Gene3D" id="1.10.510.10">
    <property type="entry name" value="Transferase(Phosphotransferase) domain 1"/>
    <property type="match status" value="1"/>
</dbReference>
<feature type="compositionally biased region" description="Polar residues" evidence="1">
    <location>
        <begin position="471"/>
        <end position="484"/>
    </location>
</feature>
<feature type="region of interest" description="Disordered" evidence="1">
    <location>
        <begin position="1"/>
        <end position="38"/>
    </location>
</feature>
<dbReference type="PROSITE" id="PS00109">
    <property type="entry name" value="PROTEIN_KINASE_TYR"/>
    <property type="match status" value="1"/>
</dbReference>
<evidence type="ECO:0000313" key="4">
    <source>
        <dbReference type="Proteomes" id="UP000054988"/>
    </source>
</evidence>
<protein>
    <recommendedName>
        <fullName evidence="2">Protein kinase domain-containing protein</fullName>
    </recommendedName>
</protein>
<reference evidence="3 4" key="1">
    <citation type="submission" date="2015-12" db="EMBL/GenBank/DDBJ databases">
        <title>Draft genome sequence of Moniliophthora roreri, the causal agent of frosty pod rot of cacao.</title>
        <authorList>
            <person name="Aime M.C."/>
            <person name="Diaz-Valderrama J.R."/>
            <person name="Kijpornyongpan T."/>
            <person name="Phillips-Mora W."/>
        </authorList>
    </citation>
    <scope>NUCLEOTIDE SEQUENCE [LARGE SCALE GENOMIC DNA]</scope>
    <source>
        <strain evidence="3 4">MCA 2952</strain>
    </source>
</reference>
<dbReference type="Pfam" id="PF17667">
    <property type="entry name" value="Pkinase_fungal"/>
    <property type="match status" value="1"/>
</dbReference>
<gene>
    <name evidence="3" type="ORF">WG66_17759</name>
</gene>
<evidence type="ECO:0000313" key="3">
    <source>
        <dbReference type="EMBL" id="KTB29667.1"/>
    </source>
</evidence>
<comment type="caution">
    <text evidence="3">The sequence shown here is derived from an EMBL/GenBank/DDBJ whole genome shotgun (WGS) entry which is preliminary data.</text>
</comment>
<evidence type="ECO:0000256" key="1">
    <source>
        <dbReference type="SAM" id="MobiDB-lite"/>
    </source>
</evidence>
<name>A0A0W0F025_MONRR</name>
<dbReference type="AlphaFoldDB" id="A0A0W0F025"/>
<dbReference type="PANTHER" id="PTHR38248">
    <property type="entry name" value="FUNK1 6"/>
    <property type="match status" value="1"/>
</dbReference>
<dbReference type="EMBL" id="LATX01002419">
    <property type="protein sequence ID" value="KTB29667.1"/>
    <property type="molecule type" value="Genomic_DNA"/>
</dbReference>
<feature type="domain" description="Protein kinase" evidence="2">
    <location>
        <begin position="342"/>
        <end position="795"/>
    </location>
</feature>
<dbReference type="InterPro" id="IPR040976">
    <property type="entry name" value="Pkinase_fungal"/>
</dbReference>
<dbReference type="GO" id="GO:0004672">
    <property type="term" value="F:protein kinase activity"/>
    <property type="evidence" value="ECO:0007669"/>
    <property type="project" value="InterPro"/>
</dbReference>
<accession>A0A0W0F025</accession>
<dbReference type="Proteomes" id="UP000054988">
    <property type="component" value="Unassembled WGS sequence"/>
</dbReference>
<dbReference type="GO" id="GO:0005524">
    <property type="term" value="F:ATP binding"/>
    <property type="evidence" value="ECO:0007669"/>
    <property type="project" value="InterPro"/>
</dbReference>
<dbReference type="eggNOG" id="ENOG502RCAQ">
    <property type="taxonomic scope" value="Eukaryota"/>
</dbReference>
<feature type="region of interest" description="Disordered" evidence="1">
    <location>
        <begin position="805"/>
        <end position="835"/>
    </location>
</feature>
<dbReference type="PANTHER" id="PTHR38248:SF2">
    <property type="entry name" value="FUNK1 11"/>
    <property type="match status" value="1"/>
</dbReference>